<dbReference type="EMBL" id="JABSTR010000008">
    <property type="protein sequence ID" value="KAH9377110.1"/>
    <property type="molecule type" value="Genomic_DNA"/>
</dbReference>
<gene>
    <name evidence="1" type="ORF">HPB48_011693</name>
</gene>
<accession>A0A9J6GF95</accession>
<dbReference type="VEuPathDB" id="VectorBase:HLOH_042810"/>
<name>A0A9J6GF95_HAELO</name>
<evidence type="ECO:0000313" key="1">
    <source>
        <dbReference type="EMBL" id="KAH9377110.1"/>
    </source>
</evidence>
<dbReference type="AlphaFoldDB" id="A0A9J6GF95"/>
<sequence>MSLYAVMRALTTAAKITEEACKQDLLCPNPMQNIYVLTTPAVKNAEAYGKVKNNPRHQATCYCCLRSCARKHVQRGRPQHRRAPHGHST</sequence>
<reference evidence="1 2" key="1">
    <citation type="journal article" date="2020" name="Cell">
        <title>Large-Scale Comparative Analyses of Tick Genomes Elucidate Their Genetic Diversity and Vector Capacities.</title>
        <authorList>
            <consortium name="Tick Genome and Microbiome Consortium (TIGMIC)"/>
            <person name="Jia N."/>
            <person name="Wang J."/>
            <person name="Shi W."/>
            <person name="Du L."/>
            <person name="Sun Y."/>
            <person name="Zhan W."/>
            <person name="Jiang J.F."/>
            <person name="Wang Q."/>
            <person name="Zhang B."/>
            <person name="Ji P."/>
            <person name="Bell-Sakyi L."/>
            <person name="Cui X.M."/>
            <person name="Yuan T.T."/>
            <person name="Jiang B.G."/>
            <person name="Yang W.F."/>
            <person name="Lam T.T."/>
            <person name="Chang Q.C."/>
            <person name="Ding S.J."/>
            <person name="Wang X.J."/>
            <person name="Zhu J.G."/>
            <person name="Ruan X.D."/>
            <person name="Zhao L."/>
            <person name="Wei J.T."/>
            <person name="Ye R.Z."/>
            <person name="Que T.C."/>
            <person name="Du C.H."/>
            <person name="Zhou Y.H."/>
            <person name="Cheng J.X."/>
            <person name="Dai P.F."/>
            <person name="Guo W.B."/>
            <person name="Han X.H."/>
            <person name="Huang E.J."/>
            <person name="Li L.F."/>
            <person name="Wei W."/>
            <person name="Gao Y.C."/>
            <person name="Liu J.Z."/>
            <person name="Shao H.Z."/>
            <person name="Wang X."/>
            <person name="Wang C.C."/>
            <person name="Yang T.C."/>
            <person name="Huo Q.B."/>
            <person name="Li W."/>
            <person name="Chen H.Y."/>
            <person name="Chen S.E."/>
            <person name="Zhou L.G."/>
            <person name="Ni X.B."/>
            <person name="Tian J.H."/>
            <person name="Sheng Y."/>
            <person name="Liu T."/>
            <person name="Pan Y.S."/>
            <person name="Xia L.Y."/>
            <person name="Li J."/>
            <person name="Zhao F."/>
            <person name="Cao W.C."/>
        </authorList>
    </citation>
    <scope>NUCLEOTIDE SEQUENCE [LARGE SCALE GENOMIC DNA]</scope>
    <source>
        <strain evidence="1">HaeL-2018</strain>
    </source>
</reference>
<evidence type="ECO:0000313" key="2">
    <source>
        <dbReference type="Proteomes" id="UP000821853"/>
    </source>
</evidence>
<keyword evidence="2" id="KW-1185">Reference proteome</keyword>
<protein>
    <submittedName>
        <fullName evidence="1">Uncharacterized protein</fullName>
    </submittedName>
</protein>
<dbReference type="Proteomes" id="UP000821853">
    <property type="component" value="Unassembled WGS sequence"/>
</dbReference>
<organism evidence="1 2">
    <name type="scientific">Haemaphysalis longicornis</name>
    <name type="common">Bush tick</name>
    <dbReference type="NCBI Taxonomy" id="44386"/>
    <lineage>
        <taxon>Eukaryota</taxon>
        <taxon>Metazoa</taxon>
        <taxon>Ecdysozoa</taxon>
        <taxon>Arthropoda</taxon>
        <taxon>Chelicerata</taxon>
        <taxon>Arachnida</taxon>
        <taxon>Acari</taxon>
        <taxon>Parasitiformes</taxon>
        <taxon>Ixodida</taxon>
        <taxon>Ixodoidea</taxon>
        <taxon>Ixodidae</taxon>
        <taxon>Haemaphysalinae</taxon>
        <taxon>Haemaphysalis</taxon>
    </lineage>
</organism>
<comment type="caution">
    <text evidence="1">The sequence shown here is derived from an EMBL/GenBank/DDBJ whole genome shotgun (WGS) entry which is preliminary data.</text>
</comment>
<proteinExistence type="predicted"/>